<dbReference type="AlphaFoldDB" id="A0A7M7QBU0"/>
<evidence type="ECO:0000313" key="4">
    <source>
        <dbReference type="Proteomes" id="UP000002358"/>
    </source>
</evidence>
<accession>A0A7M7QBU0</accession>
<feature type="chain" id="PRO_5029742410" evidence="2">
    <location>
        <begin position="20"/>
        <end position="135"/>
    </location>
</feature>
<dbReference type="GeneID" id="116416908"/>
<evidence type="ECO:0000256" key="2">
    <source>
        <dbReference type="SAM" id="SignalP"/>
    </source>
</evidence>
<keyword evidence="4" id="KW-1185">Reference proteome</keyword>
<dbReference type="OrthoDB" id="7611138at2759"/>
<dbReference type="KEGG" id="nvi:116416908"/>
<organism evidence="3 4">
    <name type="scientific">Nasonia vitripennis</name>
    <name type="common">Parasitic wasp</name>
    <dbReference type="NCBI Taxonomy" id="7425"/>
    <lineage>
        <taxon>Eukaryota</taxon>
        <taxon>Metazoa</taxon>
        <taxon>Ecdysozoa</taxon>
        <taxon>Arthropoda</taxon>
        <taxon>Hexapoda</taxon>
        <taxon>Insecta</taxon>
        <taxon>Pterygota</taxon>
        <taxon>Neoptera</taxon>
        <taxon>Endopterygota</taxon>
        <taxon>Hymenoptera</taxon>
        <taxon>Apocrita</taxon>
        <taxon>Proctotrupomorpha</taxon>
        <taxon>Chalcidoidea</taxon>
        <taxon>Pteromalidae</taxon>
        <taxon>Pteromalinae</taxon>
        <taxon>Nasonia</taxon>
    </lineage>
</organism>
<feature type="compositionally biased region" description="Low complexity" evidence="1">
    <location>
        <begin position="26"/>
        <end position="36"/>
    </location>
</feature>
<proteinExistence type="predicted"/>
<name>A0A7M7QBU0_NASVI</name>
<protein>
    <submittedName>
        <fullName evidence="3">Uncharacterized protein</fullName>
    </submittedName>
</protein>
<dbReference type="InParanoid" id="A0A7M7QBU0"/>
<evidence type="ECO:0000313" key="3">
    <source>
        <dbReference type="EnsemblMetazoa" id="XP_031783151"/>
    </source>
</evidence>
<dbReference type="RefSeq" id="XP_031783151.1">
    <property type="nucleotide sequence ID" value="XM_031927291.2"/>
</dbReference>
<feature type="signal peptide" evidence="2">
    <location>
        <begin position="1"/>
        <end position="19"/>
    </location>
</feature>
<reference evidence="3" key="1">
    <citation type="submission" date="2021-01" db="UniProtKB">
        <authorList>
            <consortium name="EnsemblMetazoa"/>
        </authorList>
    </citation>
    <scope>IDENTIFICATION</scope>
</reference>
<feature type="region of interest" description="Disordered" evidence="1">
    <location>
        <begin position="22"/>
        <end position="43"/>
    </location>
</feature>
<dbReference type="Proteomes" id="UP000002358">
    <property type="component" value="Chromosome 3"/>
</dbReference>
<sequence>MFVRYHIILVFAVLAVVAASDDKQETTTPPETTTTTDEPDSRCNCDDHCPTSKVIGFDKSEKTTAQVFDEDEDGELIICARSRDSDDRTFPTICHMMCFNGCTKFRVYKTMHDNKEVSHVAAYRENFYKLHDGAC</sequence>
<evidence type="ECO:0000256" key="1">
    <source>
        <dbReference type="SAM" id="MobiDB-lite"/>
    </source>
</evidence>
<keyword evidence="2" id="KW-0732">Signal</keyword>
<dbReference type="EnsemblMetazoa" id="XM_031927291">
    <property type="protein sequence ID" value="XP_031783151"/>
    <property type="gene ID" value="LOC116416908"/>
</dbReference>